<reference evidence="5 6" key="1">
    <citation type="submission" date="2020-08" db="EMBL/GenBank/DDBJ databases">
        <title>Sequencing the genomes of 1000 actinobacteria strains.</title>
        <authorList>
            <person name="Klenk H.-P."/>
        </authorList>
    </citation>
    <scope>NUCLEOTIDE SEQUENCE [LARGE SCALE GENOMIC DNA]</scope>
    <source>
        <strain evidence="5 6">DSM 43675</strain>
    </source>
</reference>
<dbReference type="GO" id="GO:0016887">
    <property type="term" value="F:ATP hydrolysis activity"/>
    <property type="evidence" value="ECO:0007669"/>
    <property type="project" value="InterPro"/>
</dbReference>
<comment type="caution">
    <text evidence="5">The sequence shown here is derived from an EMBL/GenBank/DDBJ whole genome shotgun (WGS) entry which is preliminary data.</text>
</comment>
<feature type="domain" description="ABC transporter" evidence="4">
    <location>
        <begin position="8"/>
        <end position="254"/>
    </location>
</feature>
<protein>
    <submittedName>
        <fullName evidence="5">Branched-chain amino acid transport system ATP-binding protein</fullName>
    </submittedName>
</protein>
<dbReference type="PROSITE" id="PS50893">
    <property type="entry name" value="ABC_TRANSPORTER_2"/>
    <property type="match status" value="1"/>
</dbReference>
<sequence length="259" mass="27204">MSGSSAILELREVTVRFAGLVALDGVSLTAPQGRVTGVIGPNGAGKTTLFNVVCGFVRPESGEVRWRGRVLGRHRPHDLTRLGIARTLQGLGLFPGLTVLENVMVGADPHARAGFWSGLFALPRADRDEAALRERAMARLAELGVAGEAARPPGELPYGVQKRVALARALVAEPDLLLLDEPAAGLSAAEIDELAGLIRGLRGGPAVVLVEHHMDLVMGVCDQVVVLDFGRVIASGPPERVRDDPAVLDAYLGEEVGGA</sequence>
<keyword evidence="2" id="KW-0547">Nucleotide-binding</keyword>
<evidence type="ECO:0000256" key="1">
    <source>
        <dbReference type="ARBA" id="ARBA00022448"/>
    </source>
</evidence>
<dbReference type="Pfam" id="PF12399">
    <property type="entry name" value="BCA_ABC_TP_C"/>
    <property type="match status" value="1"/>
</dbReference>
<keyword evidence="3 5" id="KW-0067">ATP-binding</keyword>
<evidence type="ECO:0000313" key="6">
    <source>
        <dbReference type="Proteomes" id="UP000546324"/>
    </source>
</evidence>
<dbReference type="InterPro" id="IPR027417">
    <property type="entry name" value="P-loop_NTPase"/>
</dbReference>
<dbReference type="RefSeq" id="WP_185024202.1">
    <property type="nucleotide sequence ID" value="NZ_JACHMQ010000001.1"/>
</dbReference>
<dbReference type="InterPro" id="IPR003593">
    <property type="entry name" value="AAA+_ATPase"/>
</dbReference>
<dbReference type="SMART" id="SM00382">
    <property type="entry name" value="AAA"/>
    <property type="match status" value="1"/>
</dbReference>
<dbReference type="InterPro" id="IPR051120">
    <property type="entry name" value="ABC_AA/LPS_Transport"/>
</dbReference>
<proteinExistence type="predicted"/>
<dbReference type="GO" id="GO:0005886">
    <property type="term" value="C:plasma membrane"/>
    <property type="evidence" value="ECO:0007669"/>
    <property type="project" value="TreeGrafter"/>
</dbReference>
<dbReference type="Proteomes" id="UP000546324">
    <property type="component" value="Unassembled WGS sequence"/>
</dbReference>
<dbReference type="InterPro" id="IPR003439">
    <property type="entry name" value="ABC_transporter-like_ATP-bd"/>
</dbReference>
<organism evidence="5 6">
    <name type="scientific">Actinomadura coerulea</name>
    <dbReference type="NCBI Taxonomy" id="46159"/>
    <lineage>
        <taxon>Bacteria</taxon>
        <taxon>Bacillati</taxon>
        <taxon>Actinomycetota</taxon>
        <taxon>Actinomycetes</taxon>
        <taxon>Streptosporangiales</taxon>
        <taxon>Thermomonosporaceae</taxon>
        <taxon>Actinomadura</taxon>
    </lineage>
</organism>
<dbReference type="AlphaFoldDB" id="A0A7X0FWP1"/>
<dbReference type="Pfam" id="PF00005">
    <property type="entry name" value="ABC_tran"/>
    <property type="match status" value="1"/>
</dbReference>
<dbReference type="EMBL" id="JACHMQ010000001">
    <property type="protein sequence ID" value="MBB6394552.1"/>
    <property type="molecule type" value="Genomic_DNA"/>
</dbReference>
<dbReference type="SUPFAM" id="SSF52540">
    <property type="entry name" value="P-loop containing nucleoside triphosphate hydrolases"/>
    <property type="match status" value="1"/>
</dbReference>
<dbReference type="Gene3D" id="3.40.50.300">
    <property type="entry name" value="P-loop containing nucleotide triphosphate hydrolases"/>
    <property type="match status" value="1"/>
</dbReference>
<name>A0A7X0FWP1_9ACTN</name>
<dbReference type="PANTHER" id="PTHR45772">
    <property type="entry name" value="CONSERVED COMPONENT OF ABC TRANSPORTER FOR NATURAL AMINO ACIDS-RELATED"/>
    <property type="match status" value="1"/>
</dbReference>
<evidence type="ECO:0000259" key="4">
    <source>
        <dbReference type="PROSITE" id="PS50893"/>
    </source>
</evidence>
<accession>A0A7X0FWP1</accession>
<dbReference type="GO" id="GO:0005524">
    <property type="term" value="F:ATP binding"/>
    <property type="evidence" value="ECO:0007669"/>
    <property type="project" value="UniProtKB-KW"/>
</dbReference>
<dbReference type="FunFam" id="3.40.50.300:FF:000421">
    <property type="entry name" value="Branched-chain amino acid ABC transporter ATP-binding protein"/>
    <property type="match status" value="1"/>
</dbReference>
<evidence type="ECO:0000313" key="5">
    <source>
        <dbReference type="EMBL" id="MBB6394552.1"/>
    </source>
</evidence>
<evidence type="ECO:0000256" key="2">
    <source>
        <dbReference type="ARBA" id="ARBA00022741"/>
    </source>
</evidence>
<dbReference type="CDD" id="cd03219">
    <property type="entry name" value="ABC_Mj1267_LivG_branched"/>
    <property type="match status" value="1"/>
</dbReference>
<dbReference type="InterPro" id="IPR032823">
    <property type="entry name" value="BCA_ABC_TP_C"/>
</dbReference>
<keyword evidence="6" id="KW-1185">Reference proteome</keyword>
<keyword evidence="1" id="KW-0813">Transport</keyword>
<gene>
    <name evidence="5" type="ORF">BKA00_001466</name>
</gene>
<dbReference type="PANTHER" id="PTHR45772:SF9">
    <property type="entry name" value="CONSERVED COMPONENT OF ABC TRANSPORTER FOR NATURAL AMINO ACIDS"/>
    <property type="match status" value="1"/>
</dbReference>
<evidence type="ECO:0000256" key="3">
    <source>
        <dbReference type="ARBA" id="ARBA00022840"/>
    </source>
</evidence>